<name>A0ABV6RMF3_9GAMM</name>
<evidence type="ECO:0000313" key="8">
    <source>
        <dbReference type="Proteomes" id="UP001589896"/>
    </source>
</evidence>
<evidence type="ECO:0000256" key="4">
    <source>
        <dbReference type="ARBA" id="ARBA00022795"/>
    </source>
</evidence>
<dbReference type="PANTHER" id="PTHR34773">
    <property type="entry name" value="FLAGELLAR SECRETION CHAPERONE FLIS"/>
    <property type="match status" value="1"/>
</dbReference>
<dbReference type="PIRSF" id="PIRSF039090">
    <property type="entry name" value="Flis"/>
    <property type="match status" value="1"/>
</dbReference>
<comment type="caution">
    <text evidence="7">The sequence shown here is derived from an EMBL/GenBank/DDBJ whole genome shotgun (WGS) entry which is preliminary data.</text>
</comment>
<evidence type="ECO:0000313" key="7">
    <source>
        <dbReference type="EMBL" id="MFC0677083.1"/>
    </source>
</evidence>
<gene>
    <name evidence="7" type="primary">fliS</name>
    <name evidence="7" type="ORF">ACFFGH_04335</name>
</gene>
<keyword evidence="8" id="KW-1185">Reference proteome</keyword>
<organism evidence="7 8">
    <name type="scientific">Lysobacter korlensis</name>
    <dbReference type="NCBI Taxonomy" id="553636"/>
    <lineage>
        <taxon>Bacteria</taxon>
        <taxon>Pseudomonadati</taxon>
        <taxon>Pseudomonadota</taxon>
        <taxon>Gammaproteobacteria</taxon>
        <taxon>Lysobacterales</taxon>
        <taxon>Lysobacteraceae</taxon>
        <taxon>Lysobacter</taxon>
    </lineage>
</organism>
<evidence type="ECO:0000256" key="3">
    <source>
        <dbReference type="ARBA" id="ARBA00022490"/>
    </source>
</evidence>
<dbReference type="EMBL" id="JBHLTG010000001">
    <property type="protein sequence ID" value="MFC0677083.1"/>
    <property type="molecule type" value="Genomic_DNA"/>
</dbReference>
<evidence type="ECO:0000256" key="1">
    <source>
        <dbReference type="ARBA" id="ARBA00004514"/>
    </source>
</evidence>
<sequence length="138" mass="14537">MYSRNLASQYKQTGVTSAVLDADPHKLISLLFAGVRERLKLAAACMQSGNIARKGEAISQASLIIGNLDGTLDHQAGGEIAANLGALYEYAQRRLVEANVGNDVSILVEIDGLFGDIESAWNAISPQAAAPQKLEAVG</sequence>
<comment type="similarity">
    <text evidence="2 6">Belongs to the FliS family.</text>
</comment>
<proteinExistence type="inferred from homology"/>
<comment type="subcellular location">
    <subcellularLocation>
        <location evidence="1 6">Cytoplasm</location>
        <location evidence="1 6">Cytosol</location>
    </subcellularLocation>
</comment>
<dbReference type="Proteomes" id="UP001589896">
    <property type="component" value="Unassembled WGS sequence"/>
</dbReference>
<dbReference type="InterPro" id="IPR036584">
    <property type="entry name" value="FliS_sf"/>
</dbReference>
<evidence type="ECO:0000256" key="2">
    <source>
        <dbReference type="ARBA" id="ARBA00008787"/>
    </source>
</evidence>
<keyword evidence="5" id="KW-0143">Chaperone</keyword>
<dbReference type="CDD" id="cd16098">
    <property type="entry name" value="FliS"/>
    <property type="match status" value="1"/>
</dbReference>
<keyword evidence="7" id="KW-0969">Cilium</keyword>
<keyword evidence="7" id="KW-0282">Flagellum</keyword>
<evidence type="ECO:0000256" key="5">
    <source>
        <dbReference type="ARBA" id="ARBA00023186"/>
    </source>
</evidence>
<dbReference type="Pfam" id="PF02561">
    <property type="entry name" value="FliS"/>
    <property type="match status" value="1"/>
</dbReference>
<dbReference type="Gene3D" id="1.20.120.340">
    <property type="entry name" value="Flagellar protein FliS"/>
    <property type="match status" value="1"/>
</dbReference>
<reference evidence="7 8" key="1">
    <citation type="submission" date="2024-09" db="EMBL/GenBank/DDBJ databases">
        <authorList>
            <person name="Sun Q."/>
            <person name="Mori K."/>
        </authorList>
    </citation>
    <scope>NUCLEOTIDE SEQUENCE [LARGE SCALE GENOMIC DNA]</scope>
    <source>
        <strain evidence="7 8">KCTC 23076</strain>
    </source>
</reference>
<dbReference type="PANTHER" id="PTHR34773:SF1">
    <property type="entry name" value="FLAGELLAR SECRETION CHAPERONE FLIS"/>
    <property type="match status" value="1"/>
</dbReference>
<dbReference type="SUPFAM" id="SSF101116">
    <property type="entry name" value="Flagellar export chaperone FliS"/>
    <property type="match status" value="1"/>
</dbReference>
<evidence type="ECO:0000256" key="6">
    <source>
        <dbReference type="PIRNR" id="PIRNR039090"/>
    </source>
</evidence>
<accession>A0ABV6RMF3</accession>
<protein>
    <recommendedName>
        <fullName evidence="6">Flagellar secretion chaperone FliS</fullName>
    </recommendedName>
</protein>
<dbReference type="InterPro" id="IPR003713">
    <property type="entry name" value="FliS"/>
</dbReference>
<dbReference type="NCBIfam" id="TIGR00208">
    <property type="entry name" value="fliS"/>
    <property type="match status" value="1"/>
</dbReference>
<dbReference type="RefSeq" id="WP_386667343.1">
    <property type="nucleotide sequence ID" value="NZ_JBHLTG010000001.1"/>
</dbReference>
<keyword evidence="7" id="KW-0966">Cell projection</keyword>
<keyword evidence="3 6" id="KW-0963">Cytoplasm</keyword>
<keyword evidence="4 6" id="KW-1005">Bacterial flagellum biogenesis</keyword>